<proteinExistence type="predicted"/>
<dbReference type="EMBL" id="FNFV01000006">
    <property type="protein sequence ID" value="SDK95970.1"/>
    <property type="molecule type" value="Genomic_DNA"/>
</dbReference>
<keyword evidence="3" id="KW-1185">Reference proteome</keyword>
<sequence length="42" mass="4564">MRTLKKGYRGLWLVADLNEDLLFWTVALAVALGAGSLIGSML</sequence>
<keyword evidence="1" id="KW-1133">Transmembrane helix</keyword>
<dbReference type="STRING" id="990712.SAMN05216257_106109"/>
<accession>A0A1G9G5L6</accession>
<reference evidence="3" key="1">
    <citation type="submission" date="2016-10" db="EMBL/GenBank/DDBJ databases">
        <authorList>
            <person name="Varghese N."/>
            <person name="Submissions S."/>
        </authorList>
    </citation>
    <scope>NUCLEOTIDE SEQUENCE [LARGE SCALE GENOMIC DNA]</scope>
    <source>
        <strain evidence="3">CGMCC 1.10789</strain>
    </source>
</reference>
<dbReference type="AlphaFoldDB" id="A0A1G9G5L6"/>
<protein>
    <submittedName>
        <fullName evidence="2">Uncharacterized protein</fullName>
    </submittedName>
</protein>
<dbReference type="RefSeq" id="WP_281220854.1">
    <property type="nucleotide sequence ID" value="NZ_FNFV01000006.1"/>
</dbReference>
<keyword evidence="1" id="KW-0812">Transmembrane</keyword>
<keyword evidence="1" id="KW-0472">Membrane</keyword>
<dbReference type="Proteomes" id="UP000199328">
    <property type="component" value="Unassembled WGS sequence"/>
</dbReference>
<feature type="transmembrane region" description="Helical" evidence="1">
    <location>
        <begin position="21"/>
        <end position="41"/>
    </location>
</feature>
<gene>
    <name evidence="2" type="ORF">SAMN05216257_106109</name>
</gene>
<evidence type="ECO:0000313" key="3">
    <source>
        <dbReference type="Proteomes" id="UP000199328"/>
    </source>
</evidence>
<name>A0A1G9G5L6_9RHOB</name>
<evidence type="ECO:0000256" key="1">
    <source>
        <dbReference type="SAM" id="Phobius"/>
    </source>
</evidence>
<evidence type="ECO:0000313" key="2">
    <source>
        <dbReference type="EMBL" id="SDK95970.1"/>
    </source>
</evidence>
<organism evidence="2 3">
    <name type="scientific">Meinhardsimonia xiamenensis</name>
    <dbReference type="NCBI Taxonomy" id="990712"/>
    <lineage>
        <taxon>Bacteria</taxon>
        <taxon>Pseudomonadati</taxon>
        <taxon>Pseudomonadota</taxon>
        <taxon>Alphaproteobacteria</taxon>
        <taxon>Rhodobacterales</taxon>
        <taxon>Paracoccaceae</taxon>
        <taxon>Meinhardsimonia</taxon>
    </lineage>
</organism>